<comment type="catalytic activity">
    <reaction evidence="2">
        <text>an L-aminoacyl-L-amino acid + H2O = 2 an L-alpha-amino acid</text>
        <dbReference type="Rhea" id="RHEA:48940"/>
        <dbReference type="ChEBI" id="CHEBI:15377"/>
        <dbReference type="ChEBI" id="CHEBI:59869"/>
        <dbReference type="ChEBI" id="CHEBI:77460"/>
        <dbReference type="EC" id="3.4.13.19"/>
    </reaction>
</comment>
<keyword evidence="2" id="KW-0479">Metal-binding</keyword>
<comment type="similarity">
    <text evidence="2">Belongs to the metallo-dependent hydrolases superfamily. Peptidase M19 family.</text>
</comment>
<feature type="region of interest" description="Disordered" evidence="3">
    <location>
        <begin position="536"/>
        <end position="568"/>
    </location>
</feature>
<feature type="compositionally biased region" description="Polar residues" evidence="3">
    <location>
        <begin position="553"/>
        <end position="562"/>
    </location>
</feature>
<dbReference type="InterPro" id="IPR008257">
    <property type="entry name" value="Pept_M19"/>
</dbReference>
<keyword evidence="2" id="KW-0645">Protease</keyword>
<comment type="caution">
    <text evidence="5">The sequence shown here is derived from an EMBL/GenBank/DDBJ whole genome shotgun (WGS) entry which is preliminary data.</text>
</comment>
<dbReference type="EMBL" id="PJEX01000210">
    <property type="protein sequence ID" value="TKW53017.1"/>
    <property type="molecule type" value="Genomic_DNA"/>
</dbReference>
<keyword evidence="6" id="KW-1185">Reference proteome</keyword>
<evidence type="ECO:0000256" key="3">
    <source>
        <dbReference type="SAM" id="MobiDB-lite"/>
    </source>
</evidence>
<dbReference type="GO" id="GO:0070573">
    <property type="term" value="F:metallodipeptidase activity"/>
    <property type="evidence" value="ECO:0007669"/>
    <property type="project" value="InterPro"/>
</dbReference>
<accession>A0A4U6XGA3</accession>
<dbReference type="SUPFAM" id="SSF51556">
    <property type="entry name" value="Metallo-dependent hydrolases"/>
    <property type="match status" value="1"/>
</dbReference>
<keyword evidence="4" id="KW-1133">Transmembrane helix</keyword>
<comment type="cofactor">
    <cofactor evidence="2">
        <name>Zn(2+)</name>
        <dbReference type="ChEBI" id="CHEBI:29105"/>
    </cofactor>
</comment>
<keyword evidence="4" id="KW-0812">Transmembrane</keyword>
<evidence type="ECO:0000313" key="5">
    <source>
        <dbReference type="EMBL" id="TKW53017.1"/>
    </source>
</evidence>
<reference evidence="5 6" key="1">
    <citation type="journal article" date="2019" name="PLoS ONE">
        <title>Comparative genome analysis indicates high evolutionary potential of pathogenicity genes in Colletotrichum tanaceti.</title>
        <authorList>
            <person name="Lelwala R.V."/>
            <person name="Korhonen P.K."/>
            <person name="Young N.D."/>
            <person name="Scott J.B."/>
            <person name="Ades P.A."/>
            <person name="Gasser R.B."/>
            <person name="Taylor P.W.J."/>
        </authorList>
    </citation>
    <scope>NUCLEOTIDE SEQUENCE [LARGE SCALE GENOMIC DNA]</scope>
    <source>
        <strain evidence="5">BRIP57314</strain>
    </source>
</reference>
<feature type="transmembrane region" description="Helical" evidence="4">
    <location>
        <begin position="769"/>
        <end position="791"/>
    </location>
</feature>
<dbReference type="Proteomes" id="UP000310108">
    <property type="component" value="Unassembled WGS sequence"/>
</dbReference>
<keyword evidence="2" id="KW-0482">Metalloprotease</keyword>
<evidence type="ECO:0000256" key="2">
    <source>
        <dbReference type="RuleBase" id="RU341113"/>
    </source>
</evidence>
<protein>
    <recommendedName>
        <fullName evidence="2">Dipeptidase</fullName>
        <ecNumber evidence="2">3.4.13.19</ecNumber>
    </recommendedName>
</protein>
<dbReference type="PROSITE" id="PS51365">
    <property type="entry name" value="RENAL_DIPEPTIDASE_2"/>
    <property type="match status" value="1"/>
</dbReference>
<dbReference type="Pfam" id="PF01244">
    <property type="entry name" value="Peptidase_M19"/>
    <property type="match status" value="1"/>
</dbReference>
<feature type="compositionally biased region" description="Basic residues" evidence="3">
    <location>
        <begin position="146"/>
        <end position="166"/>
    </location>
</feature>
<keyword evidence="4" id="KW-0472">Membrane</keyword>
<proteinExistence type="inferred from homology"/>
<feature type="region of interest" description="Disordered" evidence="3">
    <location>
        <begin position="56"/>
        <end position="106"/>
    </location>
</feature>
<keyword evidence="1 2" id="KW-0224">Dipeptidase</keyword>
<feature type="region of interest" description="Disordered" evidence="3">
    <location>
        <begin position="119"/>
        <end position="166"/>
    </location>
</feature>
<dbReference type="PANTHER" id="PTHR10443:SF12">
    <property type="entry name" value="DIPEPTIDASE"/>
    <property type="match status" value="1"/>
</dbReference>
<evidence type="ECO:0000313" key="6">
    <source>
        <dbReference type="Proteomes" id="UP000310108"/>
    </source>
</evidence>
<gene>
    <name evidence="5" type="ORF">CTA1_12690</name>
</gene>
<dbReference type="GO" id="GO:0006508">
    <property type="term" value="P:proteolysis"/>
    <property type="evidence" value="ECO:0007669"/>
    <property type="project" value="UniProtKB-KW"/>
</dbReference>
<dbReference type="InterPro" id="IPR032466">
    <property type="entry name" value="Metal_Hydrolase"/>
</dbReference>
<dbReference type="AlphaFoldDB" id="A0A4U6XGA3"/>
<organism evidence="5 6">
    <name type="scientific">Colletotrichum tanaceti</name>
    <dbReference type="NCBI Taxonomy" id="1306861"/>
    <lineage>
        <taxon>Eukaryota</taxon>
        <taxon>Fungi</taxon>
        <taxon>Dikarya</taxon>
        <taxon>Ascomycota</taxon>
        <taxon>Pezizomycotina</taxon>
        <taxon>Sordariomycetes</taxon>
        <taxon>Hypocreomycetidae</taxon>
        <taxon>Glomerellales</taxon>
        <taxon>Glomerellaceae</taxon>
        <taxon>Colletotrichum</taxon>
        <taxon>Colletotrichum destructivum species complex</taxon>
    </lineage>
</organism>
<feature type="region of interest" description="Disordered" evidence="3">
    <location>
        <begin position="580"/>
        <end position="600"/>
    </location>
</feature>
<dbReference type="PANTHER" id="PTHR10443">
    <property type="entry name" value="MICROSOMAL DIPEPTIDASE"/>
    <property type="match status" value="1"/>
</dbReference>
<name>A0A4U6XGA3_9PEZI</name>
<evidence type="ECO:0000256" key="4">
    <source>
        <dbReference type="SAM" id="Phobius"/>
    </source>
</evidence>
<keyword evidence="2" id="KW-0862">Zinc</keyword>
<sequence length="838" mass="93339">MANMEHAIYTFLGQHHNARYLDPSPSAYGGLPDNGQGKKVLSENDQLLEFFDFPSFSRDHEYDPDPSPIMADGTTLSVPDSGSTETSSVRTPKTLQSNPGSPLTDYDTIISEEYENEPAGISDFTSPHDPFLFPRLDQKPNPPRKQNLRVPKKRSRSNSPNGHKRVVKDPIRTNQVRSVGSCTRCRIQKVTCTPDGTCEKCVRAYPRDHESSCIRRDFAGVALDLSSARFAGLDREIELKAKHSLSLLQPRFVGNIHRGHVVFNRRQHSSKLSIALRNYRCMAEQQVPLQGCVFARECSGVPSYDELVRWGEGIAFPEDKDTFEGLIEQFIKDYSAPCRSVGSPKRPQMGLLDNVHKMKVMYKICCEEDFSFVRENTRTVEPLPLPAKAEFRTIARKALESFEDNALRALDKYLTPKKIPDHETPAVWAALWQLLFIYRDLLRNRAPWNNDAVPLLNAVAVFYSTHFRTQASLKLSLDGIRGSWASEETQQAALADGFSRALSLRDTLHRTIAAGLDEIDHRLKALVVDPEMKVLNRRQTSKKSASGSKASGPSTEINNTAGLSGDEPLPRTVHLLINNVPYLPQARPRTSPSPEDSDMARDANEQIDLTLRLVESNPKPETFELARGPDDAKGVYDSGRIAYSIGTEGLHMAGNSIGIIRAFSRAPVMFSHSNAKGVFDCPRNVPDRILGMVPANGGIVMVTLRPRSTSPTGGGTPGWTCSSSICCTSRGASGWDHVGLGSDFDGYCLGNFVGPFFFFFFRAEQAPRFVMMLFCVGVQIACLCGLSSTLWQRNRSRTAEHAGSRENEQQAYERGLPDETDFQNEFFFKVDLTVLRTF</sequence>
<evidence type="ECO:0000256" key="1">
    <source>
        <dbReference type="ARBA" id="ARBA00022997"/>
    </source>
</evidence>
<feature type="compositionally biased region" description="Low complexity" evidence="3">
    <location>
        <begin position="542"/>
        <end position="552"/>
    </location>
</feature>
<dbReference type="GO" id="GO:0046872">
    <property type="term" value="F:metal ion binding"/>
    <property type="evidence" value="ECO:0007669"/>
    <property type="project" value="UniProtKB-UniRule"/>
</dbReference>
<feature type="compositionally biased region" description="Polar residues" evidence="3">
    <location>
        <begin position="74"/>
        <end position="101"/>
    </location>
</feature>
<keyword evidence="2" id="KW-0378">Hydrolase</keyword>
<dbReference type="EC" id="3.4.13.19" evidence="2"/>
<dbReference type="Gene3D" id="3.20.20.140">
    <property type="entry name" value="Metal-dependent hydrolases"/>
    <property type="match status" value="2"/>
</dbReference>